<protein>
    <submittedName>
        <fullName evidence="1">Uncharacterized protein</fullName>
    </submittedName>
</protein>
<accession>A0A2U8GTX4</accession>
<gene>
    <name evidence="1" type="ORF">CEW83_19640</name>
</gene>
<proteinExistence type="predicted"/>
<evidence type="ECO:0000313" key="1">
    <source>
        <dbReference type="EMBL" id="AWI77167.1"/>
    </source>
</evidence>
<dbReference type="Proteomes" id="UP000244930">
    <property type="component" value="Chromosome"/>
</dbReference>
<keyword evidence="2" id="KW-1185">Reference proteome</keyword>
<organism evidence="1 2">
    <name type="scientific">Parazoarcus communis</name>
    <dbReference type="NCBI Taxonomy" id="41977"/>
    <lineage>
        <taxon>Bacteria</taxon>
        <taxon>Pseudomonadati</taxon>
        <taxon>Pseudomonadota</taxon>
        <taxon>Betaproteobacteria</taxon>
        <taxon>Rhodocyclales</taxon>
        <taxon>Zoogloeaceae</taxon>
        <taxon>Parazoarcus</taxon>
    </lineage>
</organism>
<dbReference type="AlphaFoldDB" id="A0A2U8GTX4"/>
<evidence type="ECO:0000313" key="2">
    <source>
        <dbReference type="Proteomes" id="UP000244930"/>
    </source>
</evidence>
<name>A0A2U8GTX4_9RHOO</name>
<reference evidence="1 2" key="1">
    <citation type="submission" date="2017-06" db="EMBL/GenBank/DDBJ databases">
        <title>Azoarcus.</title>
        <authorList>
            <person name="Woo J.-H."/>
            <person name="Kim H.-S."/>
        </authorList>
    </citation>
    <scope>NUCLEOTIDE SEQUENCE [LARGE SCALE GENOMIC DNA]</scope>
    <source>
        <strain evidence="1 2">TSPY31</strain>
    </source>
</reference>
<dbReference type="EMBL" id="CP022187">
    <property type="protein sequence ID" value="AWI77167.1"/>
    <property type="molecule type" value="Genomic_DNA"/>
</dbReference>
<sequence>MTAAMTSSMPPKYRALSHLLNTLEHALEDGLIELDERWRDNEEAVGLLLPGDAALAAFVFTYGQPPGRYGVELSFPDPGSPPPAEPLVREELSLARLLGVLRTHFGLPEAA</sequence>
<dbReference type="KEGG" id="acom:CEW83_19640"/>